<gene>
    <name evidence="5" type="ORF">HGG79_06030</name>
</gene>
<sequence>MKKRKKNKFRFFILLFIVLFIVMIGGLYLYLLSFRNSSNSGYGLASVEKKEVLDGEPVNILVMGVDIGNPNNKDEPTRTDTIMLINYNPSNETINMVSIPRDTLIKINEKNQKINAAHAIGGVKYLIQEVEKLLNLNINYYGKVNYEGFRKIIDSIGGVDMEIAQNMYYDDASQDLHINFKEGETVHLDGKKAEEFFRWRKNNDGTGLAGGDIERINNQHIFIKKVLGKFKSPTIIPRLPGLMSALPKYAETNMDPEEIIKYAYTFLKVDKDNIKISTLKGDAKYIGRISYFIYSEKANKDLLLALQGVKNDNFDRSNIKVEILNGTNINGLAGNLSSKMQKRGYSNIKTGNGEKTSKSKIIVRDIDKKFINLIKRDFNISNIESEDYRQGDFNITILLGEDFNR</sequence>
<keyword evidence="2" id="KW-0472">Membrane</keyword>
<comment type="caution">
    <text evidence="5">The sequence shown here is derived from an EMBL/GenBank/DDBJ whole genome shotgun (WGS) entry which is preliminary data.</text>
</comment>
<evidence type="ECO:0000259" key="4">
    <source>
        <dbReference type="Pfam" id="PF13399"/>
    </source>
</evidence>
<comment type="similarity">
    <text evidence="1">Belongs to the LytR/CpsA/Psr (LCP) family.</text>
</comment>
<dbReference type="PANTHER" id="PTHR33392">
    <property type="entry name" value="POLYISOPRENYL-TEICHOIC ACID--PEPTIDOGLYCAN TEICHOIC ACID TRANSFERASE TAGU"/>
    <property type="match status" value="1"/>
</dbReference>
<dbReference type="InterPro" id="IPR050922">
    <property type="entry name" value="LytR/CpsA/Psr_CW_biosynth"/>
</dbReference>
<keyword evidence="2" id="KW-1133">Transmembrane helix</keyword>
<feature type="domain" description="Cell envelope-related transcriptional attenuator" evidence="3">
    <location>
        <begin position="78"/>
        <end position="231"/>
    </location>
</feature>
<dbReference type="Gene3D" id="3.30.70.2390">
    <property type="match status" value="1"/>
</dbReference>
<keyword evidence="6" id="KW-1185">Reference proteome</keyword>
<evidence type="ECO:0000259" key="3">
    <source>
        <dbReference type="Pfam" id="PF03816"/>
    </source>
</evidence>
<dbReference type="RefSeq" id="WP_035144370.1">
    <property type="nucleotide sequence ID" value="NZ_JAAZWO010000005.1"/>
</dbReference>
<evidence type="ECO:0000256" key="2">
    <source>
        <dbReference type="SAM" id="Phobius"/>
    </source>
</evidence>
<protein>
    <submittedName>
        <fullName evidence="5">LCP family protein</fullName>
    </submittedName>
</protein>
<dbReference type="Pfam" id="PF03816">
    <property type="entry name" value="LytR_cpsA_psr"/>
    <property type="match status" value="1"/>
</dbReference>
<reference evidence="5 6" key="1">
    <citation type="submission" date="2020-04" db="EMBL/GenBank/DDBJ databases">
        <title>Genomic insights into acetone-butanol-ethanol (ABE) fermentation by sequencing solventogenic clostridia strains.</title>
        <authorList>
            <person name="Brown S."/>
        </authorList>
    </citation>
    <scope>NUCLEOTIDE SEQUENCE [LARGE SCALE GENOMIC DNA]</scope>
    <source>
        <strain evidence="5 6">DJ011</strain>
    </source>
</reference>
<name>A0A923E6G0_CLOTT</name>
<organism evidence="5 6">
    <name type="scientific">Clostridium tetanomorphum</name>
    <dbReference type="NCBI Taxonomy" id="1553"/>
    <lineage>
        <taxon>Bacteria</taxon>
        <taxon>Bacillati</taxon>
        <taxon>Bacillota</taxon>
        <taxon>Clostridia</taxon>
        <taxon>Eubacteriales</taxon>
        <taxon>Clostridiaceae</taxon>
        <taxon>Clostridium</taxon>
    </lineage>
</organism>
<dbReference type="EMBL" id="JAAZWO010000005">
    <property type="protein sequence ID" value="MBC2397335.1"/>
    <property type="molecule type" value="Genomic_DNA"/>
</dbReference>
<dbReference type="PANTHER" id="PTHR33392:SF6">
    <property type="entry name" value="POLYISOPRENYL-TEICHOIC ACID--PEPTIDOGLYCAN TEICHOIC ACID TRANSFERASE TAGU"/>
    <property type="match status" value="1"/>
</dbReference>
<feature type="transmembrane region" description="Helical" evidence="2">
    <location>
        <begin position="12"/>
        <end position="31"/>
    </location>
</feature>
<proteinExistence type="inferred from homology"/>
<dbReference type="Gene3D" id="3.40.630.190">
    <property type="entry name" value="LCP protein"/>
    <property type="match status" value="1"/>
</dbReference>
<dbReference type="InterPro" id="IPR027381">
    <property type="entry name" value="LytR/CpsA/Psr_C"/>
</dbReference>
<dbReference type="InterPro" id="IPR004474">
    <property type="entry name" value="LytR_CpsA_psr"/>
</dbReference>
<evidence type="ECO:0000313" key="6">
    <source>
        <dbReference type="Proteomes" id="UP000563151"/>
    </source>
</evidence>
<dbReference type="Proteomes" id="UP000563151">
    <property type="component" value="Unassembled WGS sequence"/>
</dbReference>
<evidence type="ECO:0000313" key="5">
    <source>
        <dbReference type="EMBL" id="MBC2397335.1"/>
    </source>
</evidence>
<dbReference type="Pfam" id="PF13399">
    <property type="entry name" value="LytR_C"/>
    <property type="match status" value="1"/>
</dbReference>
<accession>A0A923E6G0</accession>
<dbReference type="NCBIfam" id="TIGR00350">
    <property type="entry name" value="lytR_cpsA_psr"/>
    <property type="match status" value="1"/>
</dbReference>
<keyword evidence="2" id="KW-0812">Transmembrane</keyword>
<evidence type="ECO:0000256" key="1">
    <source>
        <dbReference type="ARBA" id="ARBA00006068"/>
    </source>
</evidence>
<dbReference type="AlphaFoldDB" id="A0A923E6G0"/>
<feature type="domain" description="LytR/CpsA/Psr regulator C-terminal" evidence="4">
    <location>
        <begin position="318"/>
        <end position="403"/>
    </location>
</feature>